<dbReference type="GO" id="GO:0022857">
    <property type="term" value="F:transmembrane transporter activity"/>
    <property type="evidence" value="ECO:0007669"/>
    <property type="project" value="InterPro"/>
</dbReference>
<dbReference type="CDD" id="cd06261">
    <property type="entry name" value="TM_PBP2"/>
    <property type="match status" value="1"/>
</dbReference>
<evidence type="ECO:0000256" key="5">
    <source>
        <dbReference type="ARBA" id="ARBA00022692"/>
    </source>
</evidence>
<dbReference type="InterPro" id="IPR000515">
    <property type="entry name" value="MetI-like"/>
</dbReference>
<dbReference type="PROSITE" id="PS50928">
    <property type="entry name" value="ABC_TM1"/>
    <property type="match status" value="1"/>
</dbReference>
<feature type="domain" description="ABC transmembrane type-1" evidence="10">
    <location>
        <begin position="19"/>
        <end position="204"/>
    </location>
</feature>
<accession>A0A840SPG6</accession>
<dbReference type="GO" id="GO:0006865">
    <property type="term" value="P:amino acid transport"/>
    <property type="evidence" value="ECO:0007669"/>
    <property type="project" value="UniProtKB-KW"/>
</dbReference>
<feature type="transmembrane region" description="Helical" evidence="9">
    <location>
        <begin position="20"/>
        <end position="42"/>
    </location>
</feature>
<proteinExistence type="inferred from homology"/>
<dbReference type="Pfam" id="PF00528">
    <property type="entry name" value="BPD_transp_1"/>
    <property type="match status" value="1"/>
</dbReference>
<feature type="transmembrane region" description="Helical" evidence="9">
    <location>
        <begin position="188"/>
        <end position="210"/>
    </location>
</feature>
<keyword evidence="7 9" id="KW-1133">Transmembrane helix</keyword>
<keyword evidence="3 9" id="KW-0813">Transport</keyword>
<evidence type="ECO:0000313" key="12">
    <source>
        <dbReference type="Proteomes" id="UP000549457"/>
    </source>
</evidence>
<name>A0A840SPG6_9RHOB</name>
<evidence type="ECO:0000256" key="8">
    <source>
        <dbReference type="ARBA" id="ARBA00023136"/>
    </source>
</evidence>
<evidence type="ECO:0000256" key="4">
    <source>
        <dbReference type="ARBA" id="ARBA00022475"/>
    </source>
</evidence>
<evidence type="ECO:0000256" key="9">
    <source>
        <dbReference type="RuleBase" id="RU363032"/>
    </source>
</evidence>
<keyword evidence="12" id="KW-1185">Reference proteome</keyword>
<dbReference type="EMBL" id="JACHFM010000003">
    <property type="protein sequence ID" value="MBB5222934.1"/>
    <property type="molecule type" value="Genomic_DNA"/>
</dbReference>
<gene>
    <name evidence="11" type="ORF">HNP73_002881</name>
</gene>
<feature type="transmembrane region" description="Helical" evidence="9">
    <location>
        <begin position="54"/>
        <end position="76"/>
    </location>
</feature>
<sequence length="220" mass="23824">MKFDFSLILASAPDILRGIGVTLFIWVVCVALGLALGFLIAVARRYGGRVANAVLFVPVEVIRGTPFLVQVFLLYYGGPLIGLSLDNLPAGIIALSVYAAAYYSELWRAGFDAIPKGHLEAADCVGMGPVQTMTRIMLPEMTTLILPAMVNMTILMLKETAILSIISVPELTLTVSALGTQNYAFVESFTVLALIYWALVEACGGAGRWAERRLAKYRFA</sequence>
<protein>
    <submittedName>
        <fullName evidence="11">Polar amino acid transport system permease protein</fullName>
    </submittedName>
</protein>
<evidence type="ECO:0000256" key="6">
    <source>
        <dbReference type="ARBA" id="ARBA00022970"/>
    </source>
</evidence>
<feature type="transmembrane region" description="Helical" evidence="9">
    <location>
        <begin position="88"/>
        <end position="106"/>
    </location>
</feature>
<evidence type="ECO:0000256" key="2">
    <source>
        <dbReference type="ARBA" id="ARBA00010072"/>
    </source>
</evidence>
<keyword evidence="8 9" id="KW-0472">Membrane</keyword>
<keyword evidence="4" id="KW-1003">Cell membrane</keyword>
<dbReference type="SUPFAM" id="SSF161098">
    <property type="entry name" value="MetI-like"/>
    <property type="match status" value="1"/>
</dbReference>
<dbReference type="PANTHER" id="PTHR30614:SF0">
    <property type="entry name" value="L-CYSTINE TRANSPORT SYSTEM PERMEASE PROTEIN TCYL"/>
    <property type="match status" value="1"/>
</dbReference>
<dbReference type="NCBIfam" id="TIGR01726">
    <property type="entry name" value="HEQRo_perm_3TM"/>
    <property type="match status" value="1"/>
</dbReference>
<dbReference type="RefSeq" id="WP_184150932.1">
    <property type="nucleotide sequence ID" value="NZ_JACHFM010000003.1"/>
</dbReference>
<comment type="subcellular location">
    <subcellularLocation>
        <location evidence="1">Cell inner membrane</location>
        <topology evidence="1">Multi-pass membrane protein</topology>
    </subcellularLocation>
    <subcellularLocation>
        <location evidence="9">Cell membrane</location>
        <topology evidence="9">Multi-pass membrane protein</topology>
    </subcellularLocation>
</comment>
<evidence type="ECO:0000256" key="7">
    <source>
        <dbReference type="ARBA" id="ARBA00022989"/>
    </source>
</evidence>
<keyword evidence="5 9" id="KW-0812">Transmembrane</keyword>
<dbReference type="AlphaFoldDB" id="A0A840SPG6"/>
<evidence type="ECO:0000256" key="1">
    <source>
        <dbReference type="ARBA" id="ARBA00004429"/>
    </source>
</evidence>
<feature type="transmembrane region" description="Helical" evidence="9">
    <location>
        <begin position="144"/>
        <end position="168"/>
    </location>
</feature>
<dbReference type="PANTHER" id="PTHR30614">
    <property type="entry name" value="MEMBRANE COMPONENT OF AMINO ACID ABC TRANSPORTER"/>
    <property type="match status" value="1"/>
</dbReference>
<dbReference type="InterPro" id="IPR043429">
    <property type="entry name" value="ArtM/GltK/GlnP/TcyL/YhdX-like"/>
</dbReference>
<evidence type="ECO:0000313" key="11">
    <source>
        <dbReference type="EMBL" id="MBB5222934.1"/>
    </source>
</evidence>
<evidence type="ECO:0000256" key="3">
    <source>
        <dbReference type="ARBA" id="ARBA00022448"/>
    </source>
</evidence>
<dbReference type="GO" id="GO:0043190">
    <property type="term" value="C:ATP-binding cassette (ABC) transporter complex"/>
    <property type="evidence" value="ECO:0007669"/>
    <property type="project" value="InterPro"/>
</dbReference>
<evidence type="ECO:0000259" key="10">
    <source>
        <dbReference type="PROSITE" id="PS50928"/>
    </source>
</evidence>
<organism evidence="11 12">
    <name type="scientific">Amaricoccus macauensis</name>
    <dbReference type="NCBI Taxonomy" id="57001"/>
    <lineage>
        <taxon>Bacteria</taxon>
        <taxon>Pseudomonadati</taxon>
        <taxon>Pseudomonadota</taxon>
        <taxon>Alphaproteobacteria</taxon>
        <taxon>Rhodobacterales</taxon>
        <taxon>Paracoccaceae</taxon>
        <taxon>Amaricoccus</taxon>
    </lineage>
</organism>
<reference evidence="11 12" key="1">
    <citation type="submission" date="2020-08" db="EMBL/GenBank/DDBJ databases">
        <title>Genomic Encyclopedia of Type Strains, Phase IV (KMG-IV): sequencing the most valuable type-strain genomes for metagenomic binning, comparative biology and taxonomic classification.</title>
        <authorList>
            <person name="Goeker M."/>
        </authorList>
    </citation>
    <scope>NUCLEOTIDE SEQUENCE [LARGE SCALE GENOMIC DNA]</scope>
    <source>
        <strain evidence="11 12">DSM 101730</strain>
    </source>
</reference>
<comment type="caution">
    <text evidence="11">The sequence shown here is derived from an EMBL/GenBank/DDBJ whole genome shotgun (WGS) entry which is preliminary data.</text>
</comment>
<keyword evidence="6" id="KW-0029">Amino-acid transport</keyword>
<dbReference type="Gene3D" id="1.10.3720.10">
    <property type="entry name" value="MetI-like"/>
    <property type="match status" value="1"/>
</dbReference>
<comment type="similarity">
    <text evidence="2">Belongs to the binding-protein-dependent transport system permease family. HisMQ subfamily.</text>
</comment>
<dbReference type="InterPro" id="IPR035906">
    <property type="entry name" value="MetI-like_sf"/>
</dbReference>
<dbReference type="Proteomes" id="UP000549457">
    <property type="component" value="Unassembled WGS sequence"/>
</dbReference>
<dbReference type="InterPro" id="IPR010065">
    <property type="entry name" value="AA_ABC_transptr_permease_3TM"/>
</dbReference>